<keyword evidence="1" id="KW-0732">Signal</keyword>
<evidence type="ECO:0000313" key="3">
    <source>
        <dbReference type="Proteomes" id="UP000242561"/>
    </source>
</evidence>
<dbReference type="EMBL" id="CP018154">
    <property type="protein sequence ID" value="APG63544.1"/>
    <property type="molecule type" value="Genomic_DNA"/>
</dbReference>
<gene>
    <name evidence="2" type="ORF">LPB140_03755</name>
</gene>
<dbReference type="Proteomes" id="UP000242561">
    <property type="component" value="Chromosome"/>
</dbReference>
<name>A0A1L3JEJ4_9SPHN</name>
<feature type="chain" id="PRO_5012611462" evidence="1">
    <location>
        <begin position="23"/>
        <end position="175"/>
    </location>
</feature>
<accession>A0A1L3JEJ4</accession>
<protein>
    <submittedName>
        <fullName evidence="2">Uncharacterized protein</fullName>
    </submittedName>
</protein>
<proteinExistence type="predicted"/>
<dbReference type="STRING" id="1913578.LPB140_03755"/>
<evidence type="ECO:0000256" key="1">
    <source>
        <dbReference type="SAM" id="SignalP"/>
    </source>
</evidence>
<dbReference type="PIRSF" id="PIRSF032038">
    <property type="entry name" value="UCP023238"/>
    <property type="match status" value="1"/>
</dbReference>
<dbReference type="InterPro" id="IPR016987">
    <property type="entry name" value="UCP023238"/>
</dbReference>
<feature type="signal peptide" evidence="1">
    <location>
        <begin position="1"/>
        <end position="22"/>
    </location>
</feature>
<sequence length="175" mass="19171">MKISSLALALSVPILSAQPAFANGDKKAELARPAIFDDLVSCRDITDAAQRLACYDEKVGALDAAEKNNDIILTDKASVQEAKKGLFGLSLPSIKIFDKDDTEINEISGVVASAYQRNYRWTIILEDGAKWVQTETSSIVRSPKKGMPVEIRKASLGSFLVNIDGQRAIKMRREN</sequence>
<keyword evidence="3" id="KW-1185">Reference proteome</keyword>
<dbReference type="KEGG" id="sphl:LPB140_03755"/>
<reference evidence="2 3" key="1">
    <citation type="submission" date="2016-11" db="EMBL/GenBank/DDBJ databases">
        <title>Sphingorhabdus sp. LPB0140, isolated from marine environment.</title>
        <authorList>
            <person name="Kim E."/>
            <person name="Yi H."/>
        </authorList>
    </citation>
    <scope>NUCLEOTIDE SEQUENCE [LARGE SCALE GENOMIC DNA]</scope>
    <source>
        <strain evidence="2 3">LPB0140</strain>
    </source>
</reference>
<dbReference type="AlphaFoldDB" id="A0A1L3JEJ4"/>
<organism evidence="2 3">
    <name type="scientific">Sphingorhabdus lutea</name>
    <dbReference type="NCBI Taxonomy" id="1913578"/>
    <lineage>
        <taxon>Bacteria</taxon>
        <taxon>Pseudomonadati</taxon>
        <taxon>Pseudomonadota</taxon>
        <taxon>Alphaproteobacteria</taxon>
        <taxon>Sphingomonadales</taxon>
        <taxon>Sphingomonadaceae</taxon>
        <taxon>Sphingorhabdus</taxon>
    </lineage>
</organism>
<evidence type="ECO:0000313" key="2">
    <source>
        <dbReference type="EMBL" id="APG63544.1"/>
    </source>
</evidence>